<dbReference type="GO" id="GO:0003676">
    <property type="term" value="F:nucleic acid binding"/>
    <property type="evidence" value="ECO:0007669"/>
    <property type="project" value="InterPro"/>
</dbReference>
<dbReference type="OrthoDB" id="6462041at2759"/>
<organism evidence="1 2">
    <name type="scientific">Nephila pilipes</name>
    <name type="common">Giant wood spider</name>
    <name type="synonym">Nephila maculata</name>
    <dbReference type="NCBI Taxonomy" id="299642"/>
    <lineage>
        <taxon>Eukaryota</taxon>
        <taxon>Metazoa</taxon>
        <taxon>Ecdysozoa</taxon>
        <taxon>Arthropoda</taxon>
        <taxon>Chelicerata</taxon>
        <taxon>Arachnida</taxon>
        <taxon>Araneae</taxon>
        <taxon>Araneomorphae</taxon>
        <taxon>Entelegynae</taxon>
        <taxon>Araneoidea</taxon>
        <taxon>Nephilidae</taxon>
        <taxon>Nephila</taxon>
    </lineage>
</organism>
<keyword evidence="2" id="KW-1185">Reference proteome</keyword>
<gene>
    <name evidence="1" type="ORF">NPIL_670811</name>
</gene>
<dbReference type="Proteomes" id="UP000887013">
    <property type="component" value="Unassembled WGS sequence"/>
</dbReference>
<dbReference type="EMBL" id="BMAW01084043">
    <property type="protein sequence ID" value="GFU36660.1"/>
    <property type="molecule type" value="Genomic_DNA"/>
</dbReference>
<protein>
    <submittedName>
        <fullName evidence="1">Uncharacterized protein</fullName>
    </submittedName>
</protein>
<evidence type="ECO:0000313" key="1">
    <source>
        <dbReference type="EMBL" id="GFU36660.1"/>
    </source>
</evidence>
<reference evidence="1" key="1">
    <citation type="submission" date="2020-08" db="EMBL/GenBank/DDBJ databases">
        <title>Multicomponent nature underlies the extraordinary mechanical properties of spider dragline silk.</title>
        <authorList>
            <person name="Kono N."/>
            <person name="Nakamura H."/>
            <person name="Mori M."/>
            <person name="Yoshida Y."/>
            <person name="Ohtoshi R."/>
            <person name="Malay A.D."/>
            <person name="Moran D.A.P."/>
            <person name="Tomita M."/>
            <person name="Numata K."/>
            <person name="Arakawa K."/>
        </authorList>
    </citation>
    <scope>NUCLEOTIDE SEQUENCE</scope>
</reference>
<evidence type="ECO:0000313" key="2">
    <source>
        <dbReference type="Proteomes" id="UP000887013"/>
    </source>
</evidence>
<dbReference type="Gene3D" id="3.30.420.10">
    <property type="entry name" value="Ribonuclease H-like superfamily/Ribonuclease H"/>
    <property type="match status" value="1"/>
</dbReference>
<proteinExistence type="predicted"/>
<comment type="caution">
    <text evidence="1">The sequence shown here is derived from an EMBL/GenBank/DDBJ whole genome shotgun (WGS) entry which is preliminary data.</text>
</comment>
<accession>A0A8X6QPT4</accession>
<dbReference type="InterPro" id="IPR036397">
    <property type="entry name" value="RNaseH_sf"/>
</dbReference>
<sequence>MEASLFISEEKIQSTFLRRKGYGHSVLTWKSVLLLHLLHQETINIAHYCVTLIELRSDTGRTRPGLLSHDVVLLNDIAKPHTARLLQDQIHCFVCERLDYPAYSPDLTASDFTYSSY</sequence>
<name>A0A8X6QPT4_NEPPI</name>
<dbReference type="AlphaFoldDB" id="A0A8X6QPT4"/>